<evidence type="ECO:0000313" key="4">
    <source>
        <dbReference type="Proteomes" id="UP001497623"/>
    </source>
</evidence>
<dbReference type="InterPro" id="IPR039551">
    <property type="entry name" value="Cho/carn_acyl_trans"/>
</dbReference>
<dbReference type="SUPFAM" id="SSF52777">
    <property type="entry name" value="CoA-dependent acyltransferases"/>
    <property type="match status" value="1"/>
</dbReference>
<dbReference type="InterPro" id="IPR000542">
    <property type="entry name" value="Carn_acyl_trans"/>
</dbReference>
<protein>
    <recommendedName>
        <fullName evidence="2">Choline/carnitine acyltransferase domain-containing protein</fullName>
    </recommendedName>
</protein>
<reference evidence="3 4" key="1">
    <citation type="submission" date="2024-05" db="EMBL/GenBank/DDBJ databases">
        <authorList>
            <person name="Wallberg A."/>
        </authorList>
    </citation>
    <scope>NUCLEOTIDE SEQUENCE [LARGE SCALE GENOMIC DNA]</scope>
</reference>
<evidence type="ECO:0000259" key="2">
    <source>
        <dbReference type="Pfam" id="PF00755"/>
    </source>
</evidence>
<dbReference type="EMBL" id="CAXKWB010006479">
    <property type="protein sequence ID" value="CAL4082988.1"/>
    <property type="molecule type" value="Genomic_DNA"/>
</dbReference>
<keyword evidence="4" id="KW-1185">Reference proteome</keyword>
<dbReference type="Proteomes" id="UP001497623">
    <property type="component" value="Unassembled WGS sequence"/>
</dbReference>
<feature type="non-terminal residue" evidence="3">
    <location>
        <position position="1"/>
    </location>
</feature>
<feature type="non-terminal residue" evidence="3">
    <location>
        <position position="205"/>
    </location>
</feature>
<organism evidence="3 4">
    <name type="scientific">Meganyctiphanes norvegica</name>
    <name type="common">Northern krill</name>
    <name type="synonym">Thysanopoda norvegica</name>
    <dbReference type="NCBI Taxonomy" id="48144"/>
    <lineage>
        <taxon>Eukaryota</taxon>
        <taxon>Metazoa</taxon>
        <taxon>Ecdysozoa</taxon>
        <taxon>Arthropoda</taxon>
        <taxon>Crustacea</taxon>
        <taxon>Multicrustacea</taxon>
        <taxon>Malacostraca</taxon>
        <taxon>Eumalacostraca</taxon>
        <taxon>Eucarida</taxon>
        <taxon>Euphausiacea</taxon>
        <taxon>Euphausiidae</taxon>
        <taxon>Meganyctiphanes</taxon>
    </lineage>
</organism>
<dbReference type="Gene3D" id="3.30.559.10">
    <property type="entry name" value="Chloramphenicol acetyltransferase-like domain"/>
    <property type="match status" value="1"/>
</dbReference>
<dbReference type="GO" id="GO:0008458">
    <property type="term" value="F:carnitine O-octanoyltransferase activity"/>
    <property type="evidence" value="ECO:0007669"/>
    <property type="project" value="TreeGrafter"/>
</dbReference>
<proteinExistence type="inferred from homology"/>
<dbReference type="InterPro" id="IPR023213">
    <property type="entry name" value="CAT-like_dom_sf"/>
</dbReference>
<gene>
    <name evidence="3" type="ORF">MNOR_LOCUS12048</name>
</gene>
<comment type="caution">
    <text evidence="3">The sequence shown here is derived from an EMBL/GenBank/DDBJ whole genome shotgun (WGS) entry which is preliminary data.</text>
</comment>
<accession>A0AAV2QHX7</accession>
<name>A0AAV2QHX7_MEGNR</name>
<dbReference type="Pfam" id="PF00755">
    <property type="entry name" value="Carn_acyltransf"/>
    <property type="match status" value="1"/>
</dbReference>
<comment type="similarity">
    <text evidence="1">Belongs to the carnitine/choline acetyltransferase family.</text>
</comment>
<dbReference type="GO" id="GO:0005777">
    <property type="term" value="C:peroxisome"/>
    <property type="evidence" value="ECO:0007669"/>
    <property type="project" value="TreeGrafter"/>
</dbReference>
<dbReference type="AlphaFoldDB" id="A0AAV2QHX7"/>
<feature type="domain" description="Choline/carnitine acyltransferase" evidence="2">
    <location>
        <begin position="40"/>
        <end position="203"/>
    </location>
</feature>
<sequence>TINIRLSLLLYHLICDRNSKWAGQIGVKGHKLPNIIKEFFSIHHSLVSRILTYRENYMNMLSNTCVTFRVFEDYGKDFMKAQKLHPDAFVQMALQLAYIRQNGKPAPTYETATTRQFYNGRTETMRSCTVEAVEWAHAMLSRNNSQSEKKLKLVRAVERHKELMAECQKGEGVDRHLMGLSLLAMEAGMDTPQIFTDIAYTKSDE</sequence>
<dbReference type="PANTHER" id="PTHR22589:SF67">
    <property type="entry name" value="PEROXISOMAL CARNITINE O-OCTANOYLTRANSFERASE"/>
    <property type="match status" value="1"/>
</dbReference>
<dbReference type="PANTHER" id="PTHR22589">
    <property type="entry name" value="CARNITINE O-ACYLTRANSFERASE"/>
    <property type="match status" value="1"/>
</dbReference>
<evidence type="ECO:0000313" key="3">
    <source>
        <dbReference type="EMBL" id="CAL4082988.1"/>
    </source>
</evidence>
<evidence type="ECO:0000256" key="1">
    <source>
        <dbReference type="ARBA" id="ARBA00005232"/>
    </source>
</evidence>